<dbReference type="RefSeq" id="WP_159361952.1">
    <property type="nucleotide sequence ID" value="NZ_CP047394.1"/>
</dbReference>
<name>A0A6I6USF5_9BACI</name>
<evidence type="ECO:0000313" key="2">
    <source>
        <dbReference type="EMBL" id="QHE61480.1"/>
    </source>
</evidence>
<dbReference type="EMBL" id="CP047394">
    <property type="protein sequence ID" value="QHE61480.1"/>
    <property type="molecule type" value="Genomic_DNA"/>
</dbReference>
<feature type="transmembrane region" description="Helical" evidence="1">
    <location>
        <begin position="6"/>
        <end position="27"/>
    </location>
</feature>
<accession>A0A6I6USF5</accession>
<protein>
    <submittedName>
        <fullName evidence="2">Uncharacterized protein</fullName>
    </submittedName>
</protein>
<feature type="transmembrane region" description="Helical" evidence="1">
    <location>
        <begin position="123"/>
        <end position="143"/>
    </location>
</feature>
<keyword evidence="1" id="KW-1133">Transmembrane helix</keyword>
<proteinExistence type="predicted"/>
<evidence type="ECO:0000313" key="3">
    <source>
        <dbReference type="Proteomes" id="UP000465062"/>
    </source>
</evidence>
<dbReference type="AlphaFoldDB" id="A0A6I6USF5"/>
<keyword evidence="1" id="KW-0472">Membrane</keyword>
<organism evidence="2 3">
    <name type="scientific">Rossellomorea vietnamensis</name>
    <dbReference type="NCBI Taxonomy" id="218284"/>
    <lineage>
        <taxon>Bacteria</taxon>
        <taxon>Bacillati</taxon>
        <taxon>Bacillota</taxon>
        <taxon>Bacilli</taxon>
        <taxon>Bacillales</taxon>
        <taxon>Bacillaceae</taxon>
        <taxon>Rossellomorea</taxon>
    </lineage>
</organism>
<dbReference type="KEGG" id="bvq:FHE72_10915"/>
<evidence type="ECO:0000256" key="1">
    <source>
        <dbReference type="SAM" id="Phobius"/>
    </source>
</evidence>
<dbReference type="Proteomes" id="UP000465062">
    <property type="component" value="Chromosome"/>
</dbReference>
<gene>
    <name evidence="2" type="ORF">FHE72_10915</name>
</gene>
<feature type="transmembrane region" description="Helical" evidence="1">
    <location>
        <begin position="39"/>
        <end position="59"/>
    </location>
</feature>
<reference evidence="2 3" key="1">
    <citation type="submission" date="2019-06" db="EMBL/GenBank/DDBJ databases">
        <title>An operon consisting of a P-type ATPase gene and a transcriptional regular gene given the different cadmium resistance in Bacillus vietamensis 151-6 and Bacillus marisflavi 151-25.</title>
        <authorList>
            <person name="Yu X."/>
        </authorList>
    </citation>
    <scope>NUCLEOTIDE SEQUENCE [LARGE SCALE GENOMIC DNA]</scope>
    <source>
        <strain evidence="2 3">151-6</strain>
    </source>
</reference>
<sequence>MYYYYNLLLTIIILIVGTGVAFFIDHFSKQLEKWIPKKLLTLTIILILFTLMTSATLMISSLTGFRLMDTAFISSLCFFALGWFTNISKRAGINQASTAAKFITNNQFKYNYESASTSNKSPYLIASFLFLVLSWGISFYMAYH</sequence>
<keyword evidence="1" id="KW-0812">Transmembrane</keyword>